<reference evidence="1" key="2">
    <citation type="submission" date="2019-07" db="EMBL/GenBank/DDBJ databases">
        <authorList>
            <person name="Seetharam A."/>
            <person name="Woodhouse M."/>
            <person name="Cannon E."/>
        </authorList>
    </citation>
    <scope>NUCLEOTIDE SEQUENCE [LARGE SCALE GENOMIC DNA]</scope>
    <source>
        <strain evidence="1">cv. B73</strain>
    </source>
</reference>
<evidence type="ECO:0000313" key="1">
    <source>
        <dbReference type="EnsemblPlants" id="Zm00001eb212910_P001"/>
    </source>
</evidence>
<dbReference type="InParanoid" id="A0A804P791"/>
<name>A0A804P791_MAIZE</name>
<protein>
    <submittedName>
        <fullName evidence="1">Uncharacterized protein</fullName>
    </submittedName>
</protein>
<dbReference type="AlphaFoldDB" id="A0A804P791"/>
<accession>A0A804P791</accession>
<dbReference type="EnsemblPlants" id="Zm00001eb212910_T001">
    <property type="protein sequence ID" value="Zm00001eb212910_P001"/>
    <property type="gene ID" value="Zm00001eb212910"/>
</dbReference>
<proteinExistence type="predicted"/>
<sequence>RKLGLVCTAQDHGCRAVRACIGWTCSSTARVRSCSSSWIERGLEGILLLGEILSRISFKYLDVITTRILYIKIDKFDTLTMPPIAHHLNTTITDIVQNLVDVLVFLHLQLWLVFSQ</sequence>
<dbReference type="Proteomes" id="UP000007305">
    <property type="component" value="Chromosome 5"/>
</dbReference>
<dbReference type="Gramene" id="Zm00001eb212910_T001">
    <property type="protein sequence ID" value="Zm00001eb212910_P001"/>
    <property type="gene ID" value="Zm00001eb212910"/>
</dbReference>
<keyword evidence="2" id="KW-1185">Reference proteome</keyword>
<evidence type="ECO:0000313" key="2">
    <source>
        <dbReference type="Proteomes" id="UP000007305"/>
    </source>
</evidence>
<reference evidence="1" key="3">
    <citation type="submission" date="2021-05" db="UniProtKB">
        <authorList>
            <consortium name="EnsemblPlants"/>
        </authorList>
    </citation>
    <scope>IDENTIFICATION</scope>
    <source>
        <strain evidence="1">cv. B73</strain>
    </source>
</reference>
<organism evidence="1 2">
    <name type="scientific">Zea mays</name>
    <name type="common">Maize</name>
    <dbReference type="NCBI Taxonomy" id="4577"/>
    <lineage>
        <taxon>Eukaryota</taxon>
        <taxon>Viridiplantae</taxon>
        <taxon>Streptophyta</taxon>
        <taxon>Embryophyta</taxon>
        <taxon>Tracheophyta</taxon>
        <taxon>Spermatophyta</taxon>
        <taxon>Magnoliopsida</taxon>
        <taxon>Liliopsida</taxon>
        <taxon>Poales</taxon>
        <taxon>Poaceae</taxon>
        <taxon>PACMAD clade</taxon>
        <taxon>Panicoideae</taxon>
        <taxon>Andropogonodae</taxon>
        <taxon>Andropogoneae</taxon>
        <taxon>Tripsacinae</taxon>
        <taxon>Zea</taxon>
    </lineage>
</organism>
<reference evidence="2" key="1">
    <citation type="journal article" date="2009" name="Science">
        <title>The B73 maize genome: complexity, diversity, and dynamics.</title>
        <authorList>
            <person name="Schnable P.S."/>
            <person name="Ware D."/>
            <person name="Fulton R.S."/>
            <person name="Stein J.C."/>
            <person name="Wei F."/>
            <person name="Pasternak S."/>
            <person name="Liang C."/>
            <person name="Zhang J."/>
            <person name="Fulton L."/>
            <person name="Graves T.A."/>
            <person name="Minx P."/>
            <person name="Reily A.D."/>
            <person name="Courtney L."/>
            <person name="Kruchowski S.S."/>
            <person name="Tomlinson C."/>
            <person name="Strong C."/>
            <person name="Delehaunty K."/>
            <person name="Fronick C."/>
            <person name="Courtney B."/>
            <person name="Rock S.M."/>
            <person name="Belter E."/>
            <person name="Du F."/>
            <person name="Kim K."/>
            <person name="Abbott R.M."/>
            <person name="Cotton M."/>
            <person name="Levy A."/>
            <person name="Marchetto P."/>
            <person name="Ochoa K."/>
            <person name="Jackson S.M."/>
            <person name="Gillam B."/>
            <person name="Chen W."/>
            <person name="Yan L."/>
            <person name="Higginbotham J."/>
            <person name="Cardenas M."/>
            <person name="Waligorski J."/>
            <person name="Applebaum E."/>
            <person name="Phelps L."/>
            <person name="Falcone J."/>
            <person name="Kanchi K."/>
            <person name="Thane T."/>
            <person name="Scimone A."/>
            <person name="Thane N."/>
            <person name="Henke J."/>
            <person name="Wang T."/>
            <person name="Ruppert J."/>
            <person name="Shah N."/>
            <person name="Rotter K."/>
            <person name="Hodges J."/>
            <person name="Ingenthron E."/>
            <person name="Cordes M."/>
            <person name="Kohlberg S."/>
            <person name="Sgro J."/>
            <person name="Delgado B."/>
            <person name="Mead K."/>
            <person name="Chinwalla A."/>
            <person name="Leonard S."/>
            <person name="Crouse K."/>
            <person name="Collura K."/>
            <person name="Kudrna D."/>
            <person name="Currie J."/>
            <person name="He R."/>
            <person name="Angelova A."/>
            <person name="Rajasekar S."/>
            <person name="Mueller T."/>
            <person name="Lomeli R."/>
            <person name="Scara G."/>
            <person name="Ko A."/>
            <person name="Delaney K."/>
            <person name="Wissotski M."/>
            <person name="Lopez G."/>
            <person name="Campos D."/>
            <person name="Braidotti M."/>
            <person name="Ashley E."/>
            <person name="Golser W."/>
            <person name="Kim H."/>
            <person name="Lee S."/>
            <person name="Lin J."/>
            <person name="Dujmic Z."/>
            <person name="Kim W."/>
            <person name="Talag J."/>
            <person name="Zuccolo A."/>
            <person name="Fan C."/>
            <person name="Sebastian A."/>
            <person name="Kramer M."/>
            <person name="Spiegel L."/>
            <person name="Nascimento L."/>
            <person name="Zutavern T."/>
            <person name="Miller B."/>
            <person name="Ambroise C."/>
            <person name="Muller S."/>
            <person name="Spooner W."/>
            <person name="Narechania A."/>
            <person name="Ren L."/>
            <person name="Wei S."/>
            <person name="Kumari S."/>
            <person name="Faga B."/>
            <person name="Levy M.J."/>
            <person name="McMahan L."/>
            <person name="Van Buren P."/>
            <person name="Vaughn M.W."/>
            <person name="Ying K."/>
            <person name="Yeh C.-T."/>
            <person name="Emrich S.J."/>
            <person name="Jia Y."/>
            <person name="Kalyanaraman A."/>
            <person name="Hsia A.-P."/>
            <person name="Barbazuk W.B."/>
            <person name="Baucom R.S."/>
            <person name="Brutnell T.P."/>
            <person name="Carpita N.C."/>
            <person name="Chaparro C."/>
            <person name="Chia J.-M."/>
            <person name="Deragon J.-M."/>
            <person name="Estill J.C."/>
            <person name="Fu Y."/>
            <person name="Jeddeloh J.A."/>
            <person name="Han Y."/>
            <person name="Lee H."/>
            <person name="Li P."/>
            <person name="Lisch D.R."/>
            <person name="Liu S."/>
            <person name="Liu Z."/>
            <person name="Nagel D.H."/>
            <person name="McCann M.C."/>
            <person name="SanMiguel P."/>
            <person name="Myers A.M."/>
            <person name="Nettleton D."/>
            <person name="Nguyen J."/>
            <person name="Penning B.W."/>
            <person name="Ponnala L."/>
            <person name="Schneider K.L."/>
            <person name="Schwartz D.C."/>
            <person name="Sharma A."/>
            <person name="Soderlund C."/>
            <person name="Springer N.M."/>
            <person name="Sun Q."/>
            <person name="Wang H."/>
            <person name="Waterman M."/>
            <person name="Westerman R."/>
            <person name="Wolfgruber T.K."/>
            <person name="Yang L."/>
            <person name="Yu Y."/>
            <person name="Zhang L."/>
            <person name="Zhou S."/>
            <person name="Zhu Q."/>
            <person name="Bennetzen J.L."/>
            <person name="Dawe R.K."/>
            <person name="Jiang J."/>
            <person name="Jiang N."/>
            <person name="Presting G.G."/>
            <person name="Wessler S.R."/>
            <person name="Aluru S."/>
            <person name="Martienssen R.A."/>
            <person name="Clifton S.W."/>
            <person name="McCombie W.R."/>
            <person name="Wing R.A."/>
            <person name="Wilson R.K."/>
        </authorList>
    </citation>
    <scope>NUCLEOTIDE SEQUENCE [LARGE SCALE GENOMIC DNA]</scope>
    <source>
        <strain evidence="2">cv. B73</strain>
    </source>
</reference>